<dbReference type="InterPro" id="IPR009908">
    <property type="entry name" value="Methylamine_util_MauE"/>
</dbReference>
<keyword evidence="2 5" id="KW-0812">Transmembrane</keyword>
<dbReference type="Proteomes" id="UP001319104">
    <property type="component" value="Unassembled WGS sequence"/>
</dbReference>
<feature type="transmembrane region" description="Helical" evidence="5">
    <location>
        <begin position="87"/>
        <end position="106"/>
    </location>
</feature>
<keyword evidence="3 5" id="KW-1133">Transmembrane helix</keyword>
<dbReference type="GO" id="GO:0016020">
    <property type="term" value="C:membrane"/>
    <property type="evidence" value="ECO:0007669"/>
    <property type="project" value="UniProtKB-SubCell"/>
</dbReference>
<feature type="transmembrane region" description="Helical" evidence="5">
    <location>
        <begin position="5"/>
        <end position="24"/>
    </location>
</feature>
<evidence type="ECO:0000259" key="6">
    <source>
        <dbReference type="Pfam" id="PF07291"/>
    </source>
</evidence>
<dbReference type="GO" id="GO:0030416">
    <property type="term" value="P:methylamine metabolic process"/>
    <property type="evidence" value="ECO:0007669"/>
    <property type="project" value="InterPro"/>
</dbReference>
<evidence type="ECO:0000313" key="7">
    <source>
        <dbReference type="EMBL" id="MBS9522702.1"/>
    </source>
</evidence>
<comment type="subcellular location">
    <subcellularLocation>
        <location evidence="1">Membrane</location>
        <topology evidence="1">Multi-pass membrane protein</topology>
    </subcellularLocation>
</comment>
<comment type="caution">
    <text evidence="7">The sequence shown here is derived from an EMBL/GenBank/DDBJ whole genome shotgun (WGS) entry which is preliminary data.</text>
</comment>
<sequence length="371" mass="41624">MIKQIFLLIVRFIVGGLFIFSGLIKVNDPIGTSIKLEEYFDVFSYDIAPFFANLKAISLPLAVFLVVVEVVLGIMLIINYRPKFTTWALAVIIVFFTFLTFYSAYFNKVTDCGCFGDAIKLTPWESFSKDVFLLVLIAILLIFNKDLKPNNSFPAMLVSVFSLVISTGLAIYAIQNLPFLDFRAFKEGTDIPAAMQPSANLEYSYVMDRNGERVVMDVYPTGDEYEFVEMKLKNPEALPKISDFAIWNSQGDFTDEILSGNKVLIMVSNISKINESNIDRITELVRGFRSTSVEVVFVSASSEEEAEALVALYGWDIDYYLADATVVKTILRSNPGIMVLENGKVKGKWHHNNTPAVSEVEKLFNDNPVSS</sequence>
<proteinExistence type="predicted"/>
<keyword evidence="8" id="KW-1185">Reference proteome</keyword>
<name>A0AAP2CJ29_9BACT</name>
<feature type="transmembrane region" description="Helical" evidence="5">
    <location>
        <begin position="57"/>
        <end position="80"/>
    </location>
</feature>
<accession>A0AAP2CJ29</accession>
<dbReference type="Pfam" id="PF07291">
    <property type="entry name" value="MauE"/>
    <property type="match status" value="1"/>
</dbReference>
<dbReference type="AlphaFoldDB" id="A0AAP2CJ29"/>
<dbReference type="RefSeq" id="WP_213943593.1">
    <property type="nucleotide sequence ID" value="NZ_JAHCMY010000001.1"/>
</dbReference>
<evidence type="ECO:0000256" key="3">
    <source>
        <dbReference type="ARBA" id="ARBA00022989"/>
    </source>
</evidence>
<gene>
    <name evidence="7" type="ORF">KI659_01625</name>
</gene>
<organism evidence="7 8">
    <name type="scientific">Litoribacter ruber</name>
    <dbReference type="NCBI Taxonomy" id="702568"/>
    <lineage>
        <taxon>Bacteria</taxon>
        <taxon>Pseudomonadati</taxon>
        <taxon>Bacteroidota</taxon>
        <taxon>Cytophagia</taxon>
        <taxon>Cytophagales</taxon>
        <taxon>Cyclobacteriaceae</taxon>
        <taxon>Litoribacter</taxon>
    </lineage>
</organism>
<reference evidence="7 8" key="1">
    <citation type="submission" date="2021-05" db="EMBL/GenBank/DDBJ databases">
        <authorList>
            <person name="Zhang Z.D."/>
            <person name="Osman G."/>
        </authorList>
    </citation>
    <scope>NUCLEOTIDE SEQUENCE [LARGE SCALE GENOMIC DNA]</scope>
    <source>
        <strain evidence="7 8">KCTC 32217</strain>
    </source>
</reference>
<feature type="domain" description="Methylamine utilisation protein MauE" evidence="6">
    <location>
        <begin position="4"/>
        <end position="142"/>
    </location>
</feature>
<evidence type="ECO:0000256" key="1">
    <source>
        <dbReference type="ARBA" id="ARBA00004141"/>
    </source>
</evidence>
<dbReference type="EMBL" id="JAHCMY010000001">
    <property type="protein sequence ID" value="MBS9522702.1"/>
    <property type="molecule type" value="Genomic_DNA"/>
</dbReference>
<feature type="transmembrane region" description="Helical" evidence="5">
    <location>
        <begin position="155"/>
        <end position="174"/>
    </location>
</feature>
<dbReference type="NCBIfam" id="NF045576">
    <property type="entry name" value="BT_3928_fam"/>
    <property type="match status" value="1"/>
</dbReference>
<evidence type="ECO:0000256" key="2">
    <source>
        <dbReference type="ARBA" id="ARBA00022692"/>
    </source>
</evidence>
<feature type="transmembrane region" description="Helical" evidence="5">
    <location>
        <begin position="126"/>
        <end position="143"/>
    </location>
</feature>
<protein>
    <submittedName>
        <fullName evidence="7">DoxX family protein</fullName>
    </submittedName>
</protein>
<keyword evidence="4 5" id="KW-0472">Membrane</keyword>
<evidence type="ECO:0000256" key="4">
    <source>
        <dbReference type="ARBA" id="ARBA00023136"/>
    </source>
</evidence>
<evidence type="ECO:0000256" key="5">
    <source>
        <dbReference type="SAM" id="Phobius"/>
    </source>
</evidence>
<evidence type="ECO:0000313" key="8">
    <source>
        <dbReference type="Proteomes" id="UP001319104"/>
    </source>
</evidence>